<dbReference type="Proteomes" id="UP000516957">
    <property type="component" value="Unassembled WGS sequence"/>
</dbReference>
<proteinExistence type="predicted"/>
<dbReference type="RefSeq" id="WP_179615312.1">
    <property type="nucleotide sequence ID" value="NZ_CP059163.1"/>
</dbReference>
<evidence type="ECO:0000313" key="3">
    <source>
        <dbReference type="Proteomes" id="UP000516957"/>
    </source>
</evidence>
<dbReference type="AlphaFoldDB" id="A0A7Y9JQM3"/>
<accession>A0A7Y9JQM3</accession>
<sequence>MIVTTGCSSDSSETSGEPIPNDFISDSAAPQSEDGLPQDYPRDLAPVVEGEVVSAESGDPAGSFAVTISTDNTVADAAADAVALLEGAGWQNRSDSSIGDGTTPVAQFFNLPDGGLVILNVVDVRGDAAVSYAVRLP</sequence>
<comment type="caution">
    <text evidence="2">The sequence shown here is derived from an EMBL/GenBank/DDBJ whole genome shotgun (WGS) entry which is preliminary data.</text>
</comment>
<name>A0A7Y9JQM3_9ACTN</name>
<feature type="region of interest" description="Disordered" evidence="1">
    <location>
        <begin position="1"/>
        <end position="42"/>
    </location>
</feature>
<protein>
    <submittedName>
        <fullName evidence="2">Uncharacterized protein</fullName>
    </submittedName>
</protein>
<keyword evidence="3" id="KW-1185">Reference proteome</keyword>
<dbReference type="EMBL" id="JACCBE010000001">
    <property type="protein sequence ID" value="NYD57565.1"/>
    <property type="molecule type" value="Genomic_DNA"/>
</dbReference>
<reference evidence="2 3" key="1">
    <citation type="submission" date="2020-07" db="EMBL/GenBank/DDBJ databases">
        <title>Sequencing the genomes of 1000 actinobacteria strains.</title>
        <authorList>
            <person name="Klenk H.-P."/>
        </authorList>
    </citation>
    <scope>NUCLEOTIDE SEQUENCE [LARGE SCALE GENOMIC DNA]</scope>
    <source>
        <strain evidence="2 3">DSM 18965</strain>
    </source>
</reference>
<gene>
    <name evidence="2" type="ORF">BKA08_001803</name>
</gene>
<feature type="compositionally biased region" description="Polar residues" evidence="1">
    <location>
        <begin position="1"/>
        <end position="15"/>
    </location>
</feature>
<evidence type="ECO:0000256" key="1">
    <source>
        <dbReference type="SAM" id="MobiDB-lite"/>
    </source>
</evidence>
<evidence type="ECO:0000313" key="2">
    <source>
        <dbReference type="EMBL" id="NYD57565.1"/>
    </source>
</evidence>
<organism evidence="2 3">
    <name type="scientific">Nocardioides marinisabuli</name>
    <dbReference type="NCBI Taxonomy" id="419476"/>
    <lineage>
        <taxon>Bacteria</taxon>
        <taxon>Bacillati</taxon>
        <taxon>Actinomycetota</taxon>
        <taxon>Actinomycetes</taxon>
        <taxon>Propionibacteriales</taxon>
        <taxon>Nocardioidaceae</taxon>
        <taxon>Nocardioides</taxon>
    </lineage>
</organism>